<evidence type="ECO:0000256" key="2">
    <source>
        <dbReference type="ARBA" id="ARBA00022636"/>
    </source>
</evidence>
<dbReference type="GO" id="GO:0071111">
    <property type="term" value="F:cyclic-guanylate-specific phosphodiesterase activity"/>
    <property type="evidence" value="ECO:0007669"/>
    <property type="project" value="UniProtKB-EC"/>
</dbReference>
<gene>
    <name evidence="3" type="ORF">G0027_13615</name>
</gene>
<dbReference type="EC" id="3.1.4.52" evidence="1"/>
<dbReference type="SMART" id="SM00052">
    <property type="entry name" value="EAL"/>
    <property type="match status" value="1"/>
</dbReference>
<dbReference type="InterPro" id="IPR035919">
    <property type="entry name" value="EAL_sf"/>
</dbReference>
<dbReference type="PROSITE" id="PS50883">
    <property type="entry name" value="EAL"/>
    <property type="match status" value="1"/>
</dbReference>
<dbReference type="Pfam" id="PF08447">
    <property type="entry name" value="PAS_3"/>
    <property type="match status" value="1"/>
</dbReference>
<dbReference type="PANTHER" id="PTHR44757:SF2">
    <property type="entry name" value="BIOFILM ARCHITECTURE MAINTENANCE PROTEIN MBAA"/>
    <property type="match status" value="1"/>
</dbReference>
<evidence type="ECO:0000313" key="3">
    <source>
        <dbReference type="EMBL" id="QOW43779.1"/>
    </source>
</evidence>
<dbReference type="InterPro" id="IPR001610">
    <property type="entry name" value="PAC"/>
</dbReference>
<evidence type="ECO:0000313" key="4">
    <source>
        <dbReference type="Proteomes" id="UP000593812"/>
    </source>
</evidence>
<dbReference type="InterPro" id="IPR000160">
    <property type="entry name" value="GGDEF_dom"/>
</dbReference>
<organism evidence="3 4">
    <name type="scientific">Acinetobacter indicus</name>
    <dbReference type="NCBI Taxonomy" id="756892"/>
    <lineage>
        <taxon>Bacteria</taxon>
        <taxon>Pseudomonadati</taxon>
        <taxon>Pseudomonadota</taxon>
        <taxon>Gammaproteobacteria</taxon>
        <taxon>Moraxellales</taxon>
        <taxon>Moraxellaceae</taxon>
        <taxon>Acinetobacter</taxon>
    </lineage>
</organism>
<dbReference type="AlphaFoldDB" id="A0A856URW3"/>
<dbReference type="EMBL" id="CP048654">
    <property type="protein sequence ID" value="QOW43779.1"/>
    <property type="molecule type" value="Genomic_DNA"/>
</dbReference>
<dbReference type="SMART" id="SM00267">
    <property type="entry name" value="GGDEF"/>
    <property type="match status" value="1"/>
</dbReference>
<dbReference type="SUPFAM" id="SSF141868">
    <property type="entry name" value="EAL domain-like"/>
    <property type="match status" value="1"/>
</dbReference>
<dbReference type="Pfam" id="PF00990">
    <property type="entry name" value="GGDEF"/>
    <property type="match status" value="1"/>
</dbReference>
<dbReference type="Gene3D" id="3.30.70.270">
    <property type="match status" value="1"/>
</dbReference>
<keyword evidence="2" id="KW-0973">c-di-GMP</keyword>
<dbReference type="PANTHER" id="PTHR44757">
    <property type="entry name" value="DIGUANYLATE CYCLASE DGCP"/>
    <property type="match status" value="1"/>
</dbReference>
<protein>
    <recommendedName>
        <fullName evidence="1">cyclic-guanylate-specific phosphodiesterase</fullName>
        <ecNumber evidence="1">3.1.4.52</ecNumber>
    </recommendedName>
</protein>
<name>A0A856URW3_9GAMM</name>
<dbReference type="FunFam" id="3.20.20.450:FF:000001">
    <property type="entry name" value="Cyclic di-GMP phosphodiesterase yahA"/>
    <property type="match status" value="1"/>
</dbReference>
<dbReference type="SUPFAM" id="SSF55073">
    <property type="entry name" value="Nucleotide cyclase"/>
    <property type="match status" value="1"/>
</dbReference>
<dbReference type="NCBIfam" id="TIGR00254">
    <property type="entry name" value="GGDEF"/>
    <property type="match status" value="1"/>
</dbReference>
<dbReference type="PROSITE" id="PS50112">
    <property type="entry name" value="PAS"/>
    <property type="match status" value="1"/>
</dbReference>
<reference evidence="3 4" key="1">
    <citation type="submission" date="2020-02" db="EMBL/GenBank/DDBJ databases">
        <title>Tigecycline-resistant Acinetobacter species from pigs and migratory birds.</title>
        <authorList>
            <person name="Chen C."/>
            <person name="Sun J."/>
            <person name="Liao X.-P."/>
            <person name="Liu Y.-H."/>
        </authorList>
    </citation>
    <scope>NUCLEOTIDE SEQUENCE [LARGE SCALE GENOMIC DNA]</scope>
    <source>
        <strain evidence="3 4">C15_T</strain>
    </source>
</reference>
<dbReference type="InterPro" id="IPR000700">
    <property type="entry name" value="PAS-assoc_C"/>
</dbReference>
<dbReference type="Proteomes" id="UP000593812">
    <property type="component" value="Chromosome"/>
</dbReference>
<dbReference type="PROSITE" id="PS50113">
    <property type="entry name" value="PAC"/>
    <property type="match status" value="2"/>
</dbReference>
<dbReference type="RefSeq" id="WP_035363240.1">
    <property type="nucleotide sequence ID" value="NZ_CP044018.1"/>
</dbReference>
<dbReference type="Gene3D" id="3.20.20.450">
    <property type="entry name" value="EAL domain"/>
    <property type="match status" value="1"/>
</dbReference>
<dbReference type="InterPro" id="IPR052155">
    <property type="entry name" value="Biofilm_reg_signaling"/>
</dbReference>
<accession>A0A856URW3</accession>
<dbReference type="Pfam" id="PF00563">
    <property type="entry name" value="EAL"/>
    <property type="match status" value="1"/>
</dbReference>
<dbReference type="InterPro" id="IPR029787">
    <property type="entry name" value="Nucleotide_cyclase"/>
</dbReference>
<dbReference type="InterPro" id="IPR001633">
    <property type="entry name" value="EAL_dom"/>
</dbReference>
<dbReference type="Gene3D" id="3.30.450.20">
    <property type="entry name" value="PAS domain"/>
    <property type="match status" value="2"/>
</dbReference>
<evidence type="ECO:0000256" key="1">
    <source>
        <dbReference type="ARBA" id="ARBA00012282"/>
    </source>
</evidence>
<dbReference type="InterPro" id="IPR000014">
    <property type="entry name" value="PAS"/>
</dbReference>
<dbReference type="SMART" id="SM00086">
    <property type="entry name" value="PAC"/>
    <property type="match status" value="2"/>
</dbReference>
<dbReference type="SUPFAM" id="SSF55785">
    <property type="entry name" value="PYP-like sensor domain (PAS domain)"/>
    <property type="match status" value="2"/>
</dbReference>
<dbReference type="CDD" id="cd01948">
    <property type="entry name" value="EAL"/>
    <property type="match status" value="1"/>
</dbReference>
<dbReference type="GeneID" id="69466337"/>
<dbReference type="InterPro" id="IPR013655">
    <property type="entry name" value="PAS_fold_3"/>
</dbReference>
<dbReference type="SMART" id="SM00091">
    <property type="entry name" value="PAS"/>
    <property type="match status" value="1"/>
</dbReference>
<dbReference type="InterPro" id="IPR035965">
    <property type="entry name" value="PAS-like_dom_sf"/>
</dbReference>
<dbReference type="Pfam" id="PF13426">
    <property type="entry name" value="PAS_9"/>
    <property type="match status" value="1"/>
</dbReference>
<dbReference type="PROSITE" id="PS50887">
    <property type="entry name" value="GGDEF"/>
    <property type="match status" value="1"/>
</dbReference>
<dbReference type="InterPro" id="IPR043128">
    <property type="entry name" value="Rev_trsase/Diguanyl_cyclase"/>
</dbReference>
<dbReference type="CDD" id="cd01949">
    <property type="entry name" value="GGDEF"/>
    <property type="match status" value="1"/>
</dbReference>
<dbReference type="NCBIfam" id="TIGR00229">
    <property type="entry name" value="sensory_box"/>
    <property type="match status" value="2"/>
</dbReference>
<sequence length="958" mass="111425">MSDHQDELMEQYLYAAQITNTIRLMRFFLLSILILCFYIYFIFHYSFNFSTFAFNAWFLLSELGLAGCLFFNEMRFKPGQYSIQMAHRWIKLVCLLVGISLGIGIALLYYFLPKYSLEMSTYQAIILAALLVIISQTFALTFLTQRLSYFSLVFIPAIVPYLISPLFFNSNTEPLFYLATNFALICLLICANTSMHMHRRLSSVYFKNNQLKKQAEQQVAWTDQLCQQLQTEMNRSKDIEQQLQFNNQMLEQKVKERTFDLEQIHKALQDQQANLVLAHEVAGLKPWDWDIKHRLITLTNEHQQLKMSGSKAHHHKLQQLIHPDDLAHFRNTMKQHLRGQTDRYEVTYRVQQSNGKWVWVHDVGRVIERDPETRRPLRMVGIRRDIHQEKTDQERLKLTASVLQQAAEGIFILNEDLRYIEVNPCFEQLTGFSREQIIGKHLFDIASNYKSRQRSMHNAIVKQLLKEGEYDGEMDEKYLSGKELTIRLHMNTVSNEQNRSTHYVGIVSDLTERRRQEQRLSYLENYDTLTDLPNRFYYNYQLHQYLVSHQDSIKQLAVIRLNIDRFRVLNEYLSHNGGDELLRQVAQRLRLINAEALLVAHLNGDDFAIIYELSHIRPSVQQHCERITKAFSAPFNIQGQDHIITLSMGVSLYPEHGRQLDYLNNCAEQALSEAKRLGGNTTKYYSLETTKLLEQDVHIERDLRQAIKNDELIVYYQPKINFHDQQVSGFEALVRWNHPEKGLIPPGLFIPIAEQTSLISEIGHIVIQQTAKQIRDWQALGFDNIRVSVNIVAQQLQRGHLLEDIDEALNTYHISGESLELEITESSLLENTDEVKYILEEIKKRHIHISLDDFGTGYSSLSYLTDFPIDVLKIDRSFVSKIGHSKQEAIVSAMIAMGKAMGMTIVAEGIETEHQLQYLRKLDCDIAQGFLFSKPLPQQDATRFLSEKMQTPLIVSES</sequence>
<dbReference type="CDD" id="cd00130">
    <property type="entry name" value="PAS"/>
    <property type="match status" value="2"/>
</dbReference>
<proteinExistence type="predicted"/>